<evidence type="ECO:0000313" key="4">
    <source>
        <dbReference type="EMBL" id="KUF95538.1"/>
    </source>
</evidence>
<feature type="chain" id="PRO_5006941633" description="Intermembrane lipid transfer protein VPS13-like C-terminal domain-containing protein" evidence="2">
    <location>
        <begin position="24"/>
        <end position="288"/>
    </location>
</feature>
<comment type="caution">
    <text evidence="4">The sequence shown here is derived from an EMBL/GenBank/DDBJ whole genome shotgun (WGS) entry which is preliminary data.</text>
</comment>
<dbReference type="Pfam" id="PF25037">
    <property type="entry name" value="VPS13_C"/>
    <property type="match status" value="1"/>
</dbReference>
<evidence type="ECO:0000256" key="2">
    <source>
        <dbReference type="SAM" id="SignalP"/>
    </source>
</evidence>
<proteinExistence type="predicted"/>
<protein>
    <recommendedName>
        <fullName evidence="3">Intermembrane lipid transfer protein VPS13-like C-terminal domain-containing protein</fullName>
    </recommendedName>
</protein>
<evidence type="ECO:0000256" key="1">
    <source>
        <dbReference type="SAM" id="MobiDB-lite"/>
    </source>
</evidence>
<organism evidence="4 5">
    <name type="scientific">Phytophthora nicotianae</name>
    <name type="common">Potato buckeye rot agent</name>
    <name type="synonym">Phytophthora parasitica</name>
    <dbReference type="NCBI Taxonomy" id="4792"/>
    <lineage>
        <taxon>Eukaryota</taxon>
        <taxon>Sar</taxon>
        <taxon>Stramenopiles</taxon>
        <taxon>Oomycota</taxon>
        <taxon>Peronosporomycetes</taxon>
        <taxon>Peronosporales</taxon>
        <taxon>Peronosporaceae</taxon>
        <taxon>Phytophthora</taxon>
    </lineage>
</organism>
<feature type="signal peptide" evidence="2">
    <location>
        <begin position="1"/>
        <end position="23"/>
    </location>
</feature>
<evidence type="ECO:0000313" key="5">
    <source>
        <dbReference type="Proteomes" id="UP000054636"/>
    </source>
</evidence>
<dbReference type="EMBL" id="LNFP01000220">
    <property type="protein sequence ID" value="KUF95538.1"/>
    <property type="molecule type" value="Genomic_DNA"/>
</dbReference>
<dbReference type="AlphaFoldDB" id="A0A0W8DHG1"/>
<accession>A0A0W8DHG1</accession>
<feature type="compositionally biased region" description="Low complexity" evidence="1">
    <location>
        <begin position="157"/>
        <end position="172"/>
    </location>
</feature>
<dbReference type="Proteomes" id="UP000054636">
    <property type="component" value="Unassembled WGS sequence"/>
</dbReference>
<dbReference type="InterPro" id="IPR056748">
    <property type="entry name" value="VPS13-like_C"/>
</dbReference>
<evidence type="ECO:0000259" key="3">
    <source>
        <dbReference type="Pfam" id="PF25037"/>
    </source>
</evidence>
<sequence>MAGAFGLVLKPLLGFSLATATTAVTLRDAIDPNTKALLVRVRPPRHIDLRTKRLKVYSYVESLGEEIVGKIRGGRYRTDGYLGHVDLKTTHQCFLVTRKRILFLNVKSTGSAQTTKYDVEWELLAGEVVMVDCSRTPDEQIVTIYYMEDEFRTASGAGRSASAANGSNAVTTSRRRTPGIPRGMFLQKHEVTLPVTKVLFVRAMLQQQERSLLTKMNSYTKDSLQHCSASSSLARTSSVELNTAWQPQQSYLPFEYPIFRLPQSLHQTRSFVNLAQTPPSHAQNHHNE</sequence>
<gene>
    <name evidence="4" type="ORF">AM588_10009711</name>
</gene>
<feature type="domain" description="Intermembrane lipid transfer protein VPS13-like C-terminal" evidence="3">
    <location>
        <begin position="41"/>
        <end position="131"/>
    </location>
</feature>
<name>A0A0W8DHG1_PHYNI</name>
<keyword evidence="2" id="KW-0732">Signal</keyword>
<reference evidence="4 5" key="1">
    <citation type="submission" date="2015-11" db="EMBL/GenBank/DDBJ databases">
        <title>Genomes and virulence difference between two physiological races of Phytophthora nicotianae.</title>
        <authorList>
            <person name="Liu H."/>
            <person name="Ma X."/>
            <person name="Yu H."/>
            <person name="Fang D."/>
            <person name="Li Y."/>
            <person name="Wang X."/>
            <person name="Wang W."/>
            <person name="Dong Y."/>
            <person name="Xiao B."/>
        </authorList>
    </citation>
    <scope>NUCLEOTIDE SEQUENCE [LARGE SCALE GENOMIC DNA]</scope>
    <source>
        <strain evidence="5">race 1</strain>
    </source>
</reference>
<feature type="region of interest" description="Disordered" evidence="1">
    <location>
        <begin position="157"/>
        <end position="177"/>
    </location>
</feature>